<gene>
    <name evidence="1" type="ORF">GCM10023156_07140</name>
</gene>
<accession>A0ABP8M973</accession>
<comment type="caution">
    <text evidence="1">The sequence shown here is derived from an EMBL/GenBank/DDBJ whole genome shotgun (WGS) entry which is preliminary data.</text>
</comment>
<protein>
    <submittedName>
        <fullName evidence="1">Uncharacterized protein</fullName>
    </submittedName>
</protein>
<reference evidence="2" key="1">
    <citation type="journal article" date="2019" name="Int. J. Syst. Evol. Microbiol.">
        <title>The Global Catalogue of Microorganisms (GCM) 10K type strain sequencing project: providing services to taxonomists for standard genome sequencing and annotation.</title>
        <authorList>
            <consortium name="The Broad Institute Genomics Platform"/>
            <consortium name="The Broad Institute Genome Sequencing Center for Infectious Disease"/>
            <person name="Wu L."/>
            <person name="Ma J."/>
        </authorList>
    </citation>
    <scope>NUCLEOTIDE SEQUENCE [LARGE SCALE GENOMIC DNA]</scope>
    <source>
        <strain evidence="2">JCM 17759</strain>
    </source>
</reference>
<dbReference type="EMBL" id="BAABGA010000010">
    <property type="protein sequence ID" value="GAA4446333.1"/>
    <property type="molecule type" value="Genomic_DNA"/>
</dbReference>
<dbReference type="Proteomes" id="UP001500840">
    <property type="component" value="Unassembled WGS sequence"/>
</dbReference>
<proteinExistence type="predicted"/>
<evidence type="ECO:0000313" key="1">
    <source>
        <dbReference type="EMBL" id="GAA4446333.1"/>
    </source>
</evidence>
<keyword evidence="2" id="KW-1185">Reference proteome</keyword>
<evidence type="ECO:0000313" key="2">
    <source>
        <dbReference type="Proteomes" id="UP001500840"/>
    </source>
</evidence>
<name>A0ABP8M973_9BACT</name>
<sequence length="62" mass="6672">MFSEMMPINSIDIDAGVAERRIAIAVRSGNINTVAKPCNIRRHHGRVPAGCVGNKRSGIAEI</sequence>
<organism evidence="1 2">
    <name type="scientific">Novipirellula rosea</name>
    <dbReference type="NCBI Taxonomy" id="1031540"/>
    <lineage>
        <taxon>Bacteria</taxon>
        <taxon>Pseudomonadati</taxon>
        <taxon>Planctomycetota</taxon>
        <taxon>Planctomycetia</taxon>
        <taxon>Pirellulales</taxon>
        <taxon>Pirellulaceae</taxon>
        <taxon>Novipirellula</taxon>
    </lineage>
</organism>